<dbReference type="OrthoDB" id="4218417at2"/>
<keyword evidence="1" id="KW-0812">Transmembrane</keyword>
<dbReference type="Pfam" id="PF10756">
    <property type="entry name" value="bPH_6"/>
    <property type="match status" value="1"/>
</dbReference>
<reference evidence="3 4" key="1">
    <citation type="submission" date="2016-10" db="EMBL/GenBank/DDBJ databases">
        <title>Genome sequence of Streptomyces sp. MUSC 93.</title>
        <authorList>
            <person name="Lee L.-H."/>
            <person name="Ser H.-L."/>
            <person name="Law J.W.-F."/>
        </authorList>
    </citation>
    <scope>NUCLEOTIDE SEQUENCE [LARGE SCALE GENOMIC DNA]</scope>
    <source>
        <strain evidence="3 4">MUSC 93</strain>
    </source>
</reference>
<protein>
    <recommendedName>
        <fullName evidence="2">Low molecular weight protein antigen 6 PH domain-containing protein</fullName>
    </recommendedName>
</protein>
<feature type="transmembrane region" description="Helical" evidence="1">
    <location>
        <begin position="25"/>
        <end position="45"/>
    </location>
</feature>
<evidence type="ECO:0000313" key="4">
    <source>
        <dbReference type="Proteomes" id="UP000179935"/>
    </source>
</evidence>
<sequence length="165" mass="18027">MDGMITRMAGHAELSLRWEGKSARWWTALSALFAVAAGGAARLGAPGAQDWGIISAIVGVGAVGCALGLLRRRVEAGPDGLRFRTVLRWRRLEWDEIVRLEDLRVAAADPRVRRSNLRVAATLRDGSMVSLPVPWVGAADVGDFEKQVSQLRALHRRYARSTRGS</sequence>
<keyword evidence="1" id="KW-1133">Transmembrane helix</keyword>
<keyword evidence="1" id="KW-0472">Membrane</keyword>
<evidence type="ECO:0000259" key="2">
    <source>
        <dbReference type="Pfam" id="PF10756"/>
    </source>
</evidence>
<dbReference type="AlphaFoldDB" id="A0A1S2PE15"/>
<organism evidence="3 4">
    <name type="scientific">Streptomyces colonosanans</name>
    <dbReference type="NCBI Taxonomy" id="1428652"/>
    <lineage>
        <taxon>Bacteria</taxon>
        <taxon>Bacillati</taxon>
        <taxon>Actinomycetota</taxon>
        <taxon>Actinomycetes</taxon>
        <taxon>Kitasatosporales</taxon>
        <taxon>Streptomycetaceae</taxon>
        <taxon>Streptomyces</taxon>
    </lineage>
</organism>
<dbReference type="Proteomes" id="UP000179935">
    <property type="component" value="Unassembled WGS sequence"/>
</dbReference>
<feature type="transmembrane region" description="Helical" evidence="1">
    <location>
        <begin position="51"/>
        <end position="70"/>
    </location>
</feature>
<name>A0A1S2PE15_9ACTN</name>
<proteinExistence type="predicted"/>
<keyword evidence="4" id="KW-1185">Reference proteome</keyword>
<dbReference type="STRING" id="1428652.BIV24_14775"/>
<feature type="domain" description="Low molecular weight protein antigen 6 PH" evidence="2">
    <location>
        <begin position="71"/>
        <end position="132"/>
    </location>
</feature>
<accession>A0A1S2PE15</accession>
<evidence type="ECO:0000256" key="1">
    <source>
        <dbReference type="SAM" id="Phobius"/>
    </source>
</evidence>
<dbReference type="EMBL" id="MLYP01000039">
    <property type="protein sequence ID" value="OIJ92021.1"/>
    <property type="molecule type" value="Genomic_DNA"/>
</dbReference>
<evidence type="ECO:0000313" key="3">
    <source>
        <dbReference type="EMBL" id="OIJ92021.1"/>
    </source>
</evidence>
<comment type="caution">
    <text evidence="3">The sequence shown here is derived from an EMBL/GenBank/DDBJ whole genome shotgun (WGS) entry which is preliminary data.</text>
</comment>
<dbReference type="InterPro" id="IPR019692">
    <property type="entry name" value="CFP-6_PH"/>
</dbReference>
<gene>
    <name evidence="3" type="ORF">BIV24_14775</name>
</gene>